<evidence type="ECO:0000256" key="1">
    <source>
        <dbReference type="ARBA" id="ARBA00008791"/>
    </source>
</evidence>
<dbReference type="CDD" id="cd00293">
    <property type="entry name" value="USP-like"/>
    <property type="match status" value="1"/>
</dbReference>
<evidence type="ECO:0000259" key="2">
    <source>
        <dbReference type="Pfam" id="PF00582"/>
    </source>
</evidence>
<organism evidence="3 4">
    <name type="scientific">Ramlibacter rhizophilus</name>
    <dbReference type="NCBI Taxonomy" id="1781167"/>
    <lineage>
        <taxon>Bacteria</taxon>
        <taxon>Pseudomonadati</taxon>
        <taxon>Pseudomonadota</taxon>
        <taxon>Betaproteobacteria</taxon>
        <taxon>Burkholderiales</taxon>
        <taxon>Comamonadaceae</taxon>
        <taxon>Ramlibacter</taxon>
    </lineage>
</organism>
<dbReference type="Gene3D" id="3.40.50.12370">
    <property type="match status" value="1"/>
</dbReference>
<gene>
    <name evidence="3" type="ORF">EZ242_04210</name>
</gene>
<comment type="similarity">
    <text evidence="1">Belongs to the universal stress protein A family.</text>
</comment>
<proteinExistence type="inferred from homology"/>
<dbReference type="SUPFAM" id="SSF52402">
    <property type="entry name" value="Adenine nucleotide alpha hydrolases-like"/>
    <property type="match status" value="2"/>
</dbReference>
<dbReference type="PANTHER" id="PTHR46268:SF15">
    <property type="entry name" value="UNIVERSAL STRESS PROTEIN HP_0031"/>
    <property type="match status" value="1"/>
</dbReference>
<evidence type="ECO:0000313" key="3">
    <source>
        <dbReference type="EMBL" id="TFZ04959.1"/>
    </source>
</evidence>
<dbReference type="Pfam" id="PF00582">
    <property type="entry name" value="Usp"/>
    <property type="match status" value="1"/>
</dbReference>
<protein>
    <submittedName>
        <fullName evidence="3">Universal stress protein</fullName>
    </submittedName>
</protein>
<dbReference type="OrthoDB" id="9804721at2"/>
<sequence>MTFHLRQLLVHHDPTVASRARLRFARELAEQHGARLDVLYAVQPSFVQAPYAAMLAPSVLGTLAQADQERMHQARGAYDEVARACATRVQWAATHDAPLAFAVAEQARFADLLVLGQWDPSDALARAVPQDLVEAVLIDSGRPAIVLPSAGKFAGSPATVCIAWKPGAECARALAAAVPLLQGARQVHVLSWGEPADVAVEGHRLDLRSYLAMHDIEASFHHEGPAPARGGDIGEALLSRVCDLQADLLVMGCYGHGRAREWVLGGATRTVLRSMTVPVLMSH</sequence>
<dbReference type="PANTHER" id="PTHR46268">
    <property type="entry name" value="STRESS RESPONSE PROTEIN NHAX"/>
    <property type="match status" value="1"/>
</dbReference>
<evidence type="ECO:0000313" key="4">
    <source>
        <dbReference type="Proteomes" id="UP000297564"/>
    </source>
</evidence>
<name>A0A4Z0C441_9BURK</name>
<dbReference type="AlphaFoldDB" id="A0A4Z0C441"/>
<dbReference type="PRINTS" id="PR01438">
    <property type="entry name" value="UNVRSLSTRESS"/>
</dbReference>
<dbReference type="Proteomes" id="UP000297564">
    <property type="component" value="Unassembled WGS sequence"/>
</dbReference>
<dbReference type="InterPro" id="IPR006016">
    <property type="entry name" value="UspA"/>
</dbReference>
<dbReference type="RefSeq" id="WP_135283842.1">
    <property type="nucleotide sequence ID" value="NZ_SMLL01000001.1"/>
</dbReference>
<dbReference type="InterPro" id="IPR006015">
    <property type="entry name" value="Universal_stress_UspA"/>
</dbReference>
<dbReference type="EMBL" id="SMLL01000001">
    <property type="protein sequence ID" value="TFZ04959.1"/>
    <property type="molecule type" value="Genomic_DNA"/>
</dbReference>
<accession>A0A4Z0C441</accession>
<comment type="caution">
    <text evidence="3">The sequence shown here is derived from an EMBL/GenBank/DDBJ whole genome shotgun (WGS) entry which is preliminary data.</text>
</comment>
<keyword evidence="4" id="KW-1185">Reference proteome</keyword>
<feature type="domain" description="UspA" evidence="2">
    <location>
        <begin position="228"/>
        <end position="281"/>
    </location>
</feature>
<reference evidence="3 4" key="1">
    <citation type="submission" date="2019-03" db="EMBL/GenBank/DDBJ databases">
        <title>Ramlibacter rhizophilus CCTCC AB2015357, whole genome shotgun sequence.</title>
        <authorList>
            <person name="Zhang X."/>
            <person name="Feng G."/>
            <person name="Zhu H."/>
        </authorList>
    </citation>
    <scope>NUCLEOTIDE SEQUENCE [LARGE SCALE GENOMIC DNA]</scope>
    <source>
        <strain evidence="3 4">CCTCC AB2015357</strain>
    </source>
</reference>